<protein>
    <submittedName>
        <fullName evidence="2">Uncharacterized protein</fullName>
    </submittedName>
</protein>
<dbReference type="Proteomes" id="UP000652761">
    <property type="component" value="Unassembled WGS sequence"/>
</dbReference>
<accession>A0A843UGW5</accession>
<name>A0A843UGW5_COLES</name>
<gene>
    <name evidence="2" type="ORF">Taro_013690</name>
</gene>
<organism evidence="2 3">
    <name type="scientific">Colocasia esculenta</name>
    <name type="common">Wild taro</name>
    <name type="synonym">Arum esculentum</name>
    <dbReference type="NCBI Taxonomy" id="4460"/>
    <lineage>
        <taxon>Eukaryota</taxon>
        <taxon>Viridiplantae</taxon>
        <taxon>Streptophyta</taxon>
        <taxon>Embryophyta</taxon>
        <taxon>Tracheophyta</taxon>
        <taxon>Spermatophyta</taxon>
        <taxon>Magnoliopsida</taxon>
        <taxon>Liliopsida</taxon>
        <taxon>Araceae</taxon>
        <taxon>Aroideae</taxon>
        <taxon>Colocasieae</taxon>
        <taxon>Colocasia</taxon>
    </lineage>
</organism>
<feature type="region of interest" description="Disordered" evidence="1">
    <location>
        <begin position="77"/>
        <end position="103"/>
    </location>
</feature>
<dbReference type="AlphaFoldDB" id="A0A843UGW5"/>
<feature type="compositionally biased region" description="Low complexity" evidence="1">
    <location>
        <begin position="90"/>
        <end position="103"/>
    </location>
</feature>
<comment type="caution">
    <text evidence="2">The sequence shown here is derived from an EMBL/GenBank/DDBJ whole genome shotgun (WGS) entry which is preliminary data.</text>
</comment>
<keyword evidence="3" id="KW-1185">Reference proteome</keyword>
<evidence type="ECO:0000313" key="3">
    <source>
        <dbReference type="Proteomes" id="UP000652761"/>
    </source>
</evidence>
<sequence length="131" mass="13543">MCSGWGSPLGGVLHVGWGSHSLEEHLLVTPLPALLLSLTKRPRRTPSAAIVTGLSRTPTTPSAAIVAVPDTATIVVPAGRGRDHPRPRLPSSSSQTPTTPSASIVAVPDADHAIVAVQALGHHRCPGRTRP</sequence>
<proteinExistence type="predicted"/>
<reference evidence="2" key="1">
    <citation type="submission" date="2017-07" db="EMBL/GenBank/DDBJ databases">
        <title>Taro Niue Genome Assembly and Annotation.</title>
        <authorList>
            <person name="Atibalentja N."/>
            <person name="Keating K."/>
            <person name="Fields C.J."/>
        </authorList>
    </citation>
    <scope>NUCLEOTIDE SEQUENCE</scope>
    <source>
        <strain evidence="2">Niue_2</strain>
        <tissue evidence="2">Leaf</tissue>
    </source>
</reference>
<dbReference type="EMBL" id="NMUH01000555">
    <property type="protein sequence ID" value="MQL81244.1"/>
    <property type="molecule type" value="Genomic_DNA"/>
</dbReference>
<evidence type="ECO:0000256" key="1">
    <source>
        <dbReference type="SAM" id="MobiDB-lite"/>
    </source>
</evidence>
<evidence type="ECO:0000313" key="2">
    <source>
        <dbReference type="EMBL" id="MQL81244.1"/>
    </source>
</evidence>